<dbReference type="PROSITE" id="PS50850">
    <property type="entry name" value="MFS"/>
    <property type="match status" value="1"/>
</dbReference>
<dbReference type="Pfam" id="PF07690">
    <property type="entry name" value="MFS_1"/>
    <property type="match status" value="1"/>
</dbReference>
<evidence type="ECO:0000313" key="12">
    <source>
        <dbReference type="Proteomes" id="UP001054857"/>
    </source>
</evidence>
<name>A0AAD3DVC7_9CHLO</name>
<keyword evidence="12" id="KW-1185">Reference proteome</keyword>
<evidence type="ECO:0000313" key="11">
    <source>
        <dbReference type="EMBL" id="GFR48794.1"/>
    </source>
</evidence>
<gene>
    <name evidence="11" type="ORF">Agub_g10743</name>
</gene>
<evidence type="ECO:0000256" key="9">
    <source>
        <dbReference type="SAM" id="Phobius"/>
    </source>
</evidence>
<dbReference type="SUPFAM" id="SSF103473">
    <property type="entry name" value="MFS general substrate transporter"/>
    <property type="match status" value="1"/>
</dbReference>
<evidence type="ECO:0000256" key="8">
    <source>
        <dbReference type="SAM" id="MobiDB-lite"/>
    </source>
</evidence>
<feature type="compositionally biased region" description="Low complexity" evidence="8">
    <location>
        <begin position="394"/>
        <end position="424"/>
    </location>
</feature>
<dbReference type="EMBL" id="BMAR01000026">
    <property type="protein sequence ID" value="GFR48794.1"/>
    <property type="molecule type" value="Genomic_DNA"/>
</dbReference>
<dbReference type="InterPro" id="IPR050382">
    <property type="entry name" value="MFS_Na/Anion_cotransporter"/>
</dbReference>
<comment type="similarity">
    <text evidence="7">Belongs to the major facilitator superfamily. Sodium/anion cotransporter (TC 2.A.1.14) family.</text>
</comment>
<feature type="transmembrane region" description="Helical" evidence="9">
    <location>
        <begin position="523"/>
        <end position="544"/>
    </location>
</feature>
<dbReference type="GO" id="GO:0016020">
    <property type="term" value="C:membrane"/>
    <property type="evidence" value="ECO:0007669"/>
    <property type="project" value="UniProtKB-SubCell"/>
</dbReference>
<feature type="transmembrane region" description="Helical" evidence="9">
    <location>
        <begin position="264"/>
        <end position="285"/>
    </location>
</feature>
<evidence type="ECO:0000256" key="1">
    <source>
        <dbReference type="ARBA" id="ARBA00004141"/>
    </source>
</evidence>
<dbReference type="FunFam" id="1.20.1250.20:FF:000003">
    <property type="entry name" value="Solute carrier family 17 member 3"/>
    <property type="match status" value="1"/>
</dbReference>
<proteinExistence type="inferred from homology"/>
<evidence type="ECO:0000256" key="2">
    <source>
        <dbReference type="ARBA" id="ARBA00022448"/>
    </source>
</evidence>
<feature type="transmembrane region" description="Helical" evidence="9">
    <location>
        <begin position="327"/>
        <end position="349"/>
    </location>
</feature>
<keyword evidence="3 9" id="KW-0812">Transmembrane</keyword>
<evidence type="ECO:0000256" key="6">
    <source>
        <dbReference type="ARBA" id="ARBA00023136"/>
    </source>
</evidence>
<organism evidence="11 12">
    <name type="scientific">Astrephomene gubernaculifera</name>
    <dbReference type="NCBI Taxonomy" id="47775"/>
    <lineage>
        <taxon>Eukaryota</taxon>
        <taxon>Viridiplantae</taxon>
        <taxon>Chlorophyta</taxon>
        <taxon>core chlorophytes</taxon>
        <taxon>Chlorophyceae</taxon>
        <taxon>CS clade</taxon>
        <taxon>Chlamydomonadales</taxon>
        <taxon>Astrephomenaceae</taxon>
        <taxon>Astrephomene</taxon>
    </lineage>
</organism>
<dbReference type="InterPro" id="IPR011701">
    <property type="entry name" value="MFS"/>
</dbReference>
<feature type="transmembrane region" description="Helical" evidence="9">
    <location>
        <begin position="490"/>
        <end position="511"/>
    </location>
</feature>
<comment type="caution">
    <text evidence="11">The sequence shown here is derived from an EMBL/GenBank/DDBJ whole genome shotgun (WGS) entry which is preliminary data.</text>
</comment>
<feature type="non-terminal residue" evidence="11">
    <location>
        <position position="1"/>
    </location>
</feature>
<dbReference type="Proteomes" id="UP001054857">
    <property type="component" value="Unassembled WGS sequence"/>
</dbReference>
<feature type="domain" description="Major facilitator superfamily (MFS) profile" evidence="10">
    <location>
        <begin position="171"/>
        <end position="639"/>
    </location>
</feature>
<comment type="subcellular location">
    <subcellularLocation>
        <location evidence="1">Membrane</location>
        <topology evidence="1">Multi-pass membrane protein</topology>
    </subcellularLocation>
</comment>
<feature type="transmembrane region" description="Helical" evidence="9">
    <location>
        <begin position="550"/>
        <end position="571"/>
    </location>
</feature>
<dbReference type="InterPro" id="IPR044777">
    <property type="entry name" value="SLC17A9-like"/>
</dbReference>
<feature type="transmembrane region" description="Helical" evidence="9">
    <location>
        <begin position="583"/>
        <end position="607"/>
    </location>
</feature>
<keyword evidence="4" id="KW-0769">Symport</keyword>
<dbReference type="PANTHER" id="PTHR11662">
    <property type="entry name" value="SOLUTE CARRIER FAMILY 17"/>
    <property type="match status" value="1"/>
</dbReference>
<protein>
    <recommendedName>
        <fullName evidence="10">Major facilitator superfamily (MFS) profile domain-containing protein</fullName>
    </recommendedName>
</protein>
<evidence type="ECO:0000256" key="3">
    <source>
        <dbReference type="ARBA" id="ARBA00022692"/>
    </source>
</evidence>
<feature type="transmembrane region" description="Helical" evidence="9">
    <location>
        <begin position="237"/>
        <end position="258"/>
    </location>
</feature>
<dbReference type="AlphaFoldDB" id="A0AAD3DVC7"/>
<keyword evidence="6 9" id="KW-0472">Membrane</keyword>
<evidence type="ECO:0000256" key="5">
    <source>
        <dbReference type="ARBA" id="ARBA00022989"/>
    </source>
</evidence>
<feature type="region of interest" description="Disordered" evidence="8">
    <location>
        <begin position="360"/>
        <end position="424"/>
    </location>
</feature>
<evidence type="ECO:0000256" key="4">
    <source>
        <dbReference type="ARBA" id="ARBA00022847"/>
    </source>
</evidence>
<feature type="compositionally biased region" description="Low complexity" evidence="8">
    <location>
        <begin position="138"/>
        <end position="150"/>
    </location>
</feature>
<evidence type="ECO:0000259" key="10">
    <source>
        <dbReference type="PROSITE" id="PS50850"/>
    </source>
</evidence>
<sequence length="645" mass="67123">MAVHCWRTVGPRRAVPRHDAIPFHSPAAALQAGVKRLRSAFFQSGLQQYCRRRTLCIEEALSLRGEGLPDENSLHIAKGANSNDKPGVQPARRRNSSRNLSSTEAQASRGTIDMETLPLIPRAPAQSYSAREAVLRTTTGGANSSSSSSGSGSGAGQQGQPTPPGFSWEYLVLLCTLGVVICYADRSNISTAVLPMAQQFGWDKAYQGLVLSVFFGGYATTQILGGKLADQLGGKMVLAAGVALWSLFTFATPAAAAAGSLPLMTARVMLGVGEGVAFPSIHSLISRNVPARSQTTAVGIVTAASYAGTALAFGVSPYLISRFGWEWVFYGFASLALLWLPLWLPVVTLDRFRASGQQQSTIATGEEHLAPSDGSDGSSSLTAASCGDAGQLGAASSSSSSPPLTSSSVNTTTTTTTTAMTATRTTPPAVAITATAPVDMWALLRRREVRAICIAQYAQSWGMYGLLNWLPTFFSEYYNIQLADLGSYTLLPYVFQGGLGAATGFMADRLLRSGWRVGTVRRMLQVAGMLGPAACLCLAVSPLVGSSAQLASGLITAGLGLSALTLGGVSASHLDVAPRNAGLVFGAGNTAATLAGLVSVPVTGFLLQTTGSWPLVFGITALHYVVGAAVWAAWCGEAPLPEDGG</sequence>
<accession>A0AAD3DVC7</accession>
<dbReference type="CDD" id="cd17380">
    <property type="entry name" value="MFS_SLC17A9_like"/>
    <property type="match status" value="1"/>
</dbReference>
<dbReference type="InterPro" id="IPR020846">
    <property type="entry name" value="MFS_dom"/>
</dbReference>
<reference evidence="11 12" key="1">
    <citation type="journal article" date="2021" name="Sci. Rep.">
        <title>Genome sequencing of the multicellular alga Astrephomene provides insights into convergent evolution of germ-soma differentiation.</title>
        <authorList>
            <person name="Yamashita S."/>
            <person name="Yamamoto K."/>
            <person name="Matsuzaki R."/>
            <person name="Suzuki S."/>
            <person name="Yamaguchi H."/>
            <person name="Hirooka S."/>
            <person name="Minakuchi Y."/>
            <person name="Miyagishima S."/>
            <person name="Kawachi M."/>
            <person name="Toyoda A."/>
            <person name="Nozaki H."/>
        </authorList>
    </citation>
    <scope>NUCLEOTIDE SEQUENCE [LARGE SCALE GENOMIC DNA]</scope>
    <source>
        <strain evidence="11 12">NIES-4017</strain>
    </source>
</reference>
<dbReference type="Gene3D" id="1.20.1250.20">
    <property type="entry name" value="MFS general substrate transporter like domains"/>
    <property type="match status" value="2"/>
</dbReference>
<feature type="region of interest" description="Disordered" evidence="8">
    <location>
        <begin position="68"/>
        <end position="116"/>
    </location>
</feature>
<feature type="transmembrane region" description="Helical" evidence="9">
    <location>
        <begin position="297"/>
        <end position="321"/>
    </location>
</feature>
<feature type="transmembrane region" description="Helical" evidence="9">
    <location>
        <begin position="613"/>
        <end position="634"/>
    </location>
</feature>
<keyword evidence="2" id="KW-0813">Transport</keyword>
<dbReference type="GO" id="GO:0015293">
    <property type="term" value="F:symporter activity"/>
    <property type="evidence" value="ECO:0007669"/>
    <property type="project" value="UniProtKB-KW"/>
</dbReference>
<keyword evidence="5 9" id="KW-1133">Transmembrane helix</keyword>
<dbReference type="GO" id="GO:0005315">
    <property type="term" value="F:phosphate transmembrane transporter activity"/>
    <property type="evidence" value="ECO:0007669"/>
    <property type="project" value="UniProtKB-ARBA"/>
</dbReference>
<feature type="region of interest" description="Disordered" evidence="8">
    <location>
        <begin position="136"/>
        <end position="161"/>
    </location>
</feature>
<dbReference type="InterPro" id="IPR036259">
    <property type="entry name" value="MFS_trans_sf"/>
</dbReference>
<evidence type="ECO:0000256" key="7">
    <source>
        <dbReference type="ARBA" id="ARBA00024362"/>
    </source>
</evidence>
<dbReference type="PANTHER" id="PTHR11662:SF446">
    <property type="entry name" value="SODIUM-DEPENDENT PHOSPHATE TRANSPORT PROTEIN 1, CHLOROPLASTIC"/>
    <property type="match status" value="1"/>
</dbReference>